<name>A0A915KVJ5_ROMCU</name>
<dbReference type="GO" id="GO:0005739">
    <property type="term" value="C:mitochondrion"/>
    <property type="evidence" value="ECO:0007669"/>
    <property type="project" value="TreeGrafter"/>
</dbReference>
<evidence type="ECO:0000256" key="3">
    <source>
        <dbReference type="ARBA" id="ARBA00022691"/>
    </source>
</evidence>
<sequence length="85" mass="9084">MEIISNNEDNKSQMFAKIAFSVVGACAVGVTLGAIPFVTPALRRHCLPFIPATDAQIENVLKALRLCSTQRPVKTVLDIGSGDGR</sequence>
<keyword evidence="1" id="KW-0489">Methyltransferase</keyword>
<dbReference type="Proteomes" id="UP000887565">
    <property type="component" value="Unplaced"/>
</dbReference>
<accession>A0A915KVJ5</accession>
<dbReference type="InterPro" id="IPR026170">
    <property type="entry name" value="FAM173A/B"/>
</dbReference>
<feature type="transmembrane region" description="Helical" evidence="4">
    <location>
        <begin position="18"/>
        <end position="38"/>
    </location>
</feature>
<evidence type="ECO:0000313" key="5">
    <source>
        <dbReference type="Proteomes" id="UP000887565"/>
    </source>
</evidence>
<dbReference type="WBParaSite" id="nRc.2.0.1.t42951-RA">
    <property type="protein sequence ID" value="nRc.2.0.1.t42951-RA"/>
    <property type="gene ID" value="nRc.2.0.1.g42951"/>
</dbReference>
<protein>
    <submittedName>
        <fullName evidence="6">Uncharacterized protein</fullName>
    </submittedName>
</protein>
<dbReference type="GO" id="GO:0032259">
    <property type="term" value="P:methylation"/>
    <property type="evidence" value="ECO:0007669"/>
    <property type="project" value="UniProtKB-KW"/>
</dbReference>
<keyword evidence="4" id="KW-0472">Membrane</keyword>
<dbReference type="GO" id="GO:0016279">
    <property type="term" value="F:protein-lysine N-methyltransferase activity"/>
    <property type="evidence" value="ECO:0007669"/>
    <property type="project" value="InterPro"/>
</dbReference>
<evidence type="ECO:0000256" key="1">
    <source>
        <dbReference type="ARBA" id="ARBA00022603"/>
    </source>
</evidence>
<evidence type="ECO:0000313" key="6">
    <source>
        <dbReference type="WBParaSite" id="nRc.2.0.1.t42951-RA"/>
    </source>
</evidence>
<reference evidence="6" key="1">
    <citation type="submission" date="2022-11" db="UniProtKB">
        <authorList>
            <consortium name="WormBaseParasite"/>
        </authorList>
    </citation>
    <scope>IDENTIFICATION</scope>
</reference>
<proteinExistence type="predicted"/>
<dbReference type="GO" id="GO:1905706">
    <property type="term" value="P:regulation of mitochondrial ATP synthesis coupled proton transport"/>
    <property type="evidence" value="ECO:0007669"/>
    <property type="project" value="TreeGrafter"/>
</dbReference>
<evidence type="ECO:0000256" key="4">
    <source>
        <dbReference type="SAM" id="Phobius"/>
    </source>
</evidence>
<keyword evidence="4" id="KW-1133">Transmembrane helix</keyword>
<organism evidence="5 6">
    <name type="scientific">Romanomermis culicivorax</name>
    <name type="common">Nematode worm</name>
    <dbReference type="NCBI Taxonomy" id="13658"/>
    <lineage>
        <taxon>Eukaryota</taxon>
        <taxon>Metazoa</taxon>
        <taxon>Ecdysozoa</taxon>
        <taxon>Nematoda</taxon>
        <taxon>Enoplea</taxon>
        <taxon>Dorylaimia</taxon>
        <taxon>Mermithida</taxon>
        <taxon>Mermithoidea</taxon>
        <taxon>Mermithidae</taxon>
        <taxon>Romanomermis</taxon>
    </lineage>
</organism>
<evidence type="ECO:0000256" key="2">
    <source>
        <dbReference type="ARBA" id="ARBA00022679"/>
    </source>
</evidence>
<keyword evidence="2" id="KW-0808">Transferase</keyword>
<dbReference type="PANTHER" id="PTHR13610">
    <property type="entry name" value="METHYLTRANSFERASE DOMAIN-CONTAINING PROTEIN"/>
    <property type="match status" value="1"/>
</dbReference>
<keyword evidence="3" id="KW-0949">S-adenosyl-L-methionine</keyword>
<keyword evidence="4" id="KW-0812">Transmembrane</keyword>
<dbReference type="PANTHER" id="PTHR13610:SF9">
    <property type="entry name" value="FI06469P"/>
    <property type="match status" value="1"/>
</dbReference>
<keyword evidence="5" id="KW-1185">Reference proteome</keyword>
<dbReference type="AlphaFoldDB" id="A0A915KVJ5"/>